<dbReference type="GO" id="GO:0004725">
    <property type="term" value="F:protein tyrosine phosphatase activity"/>
    <property type="evidence" value="ECO:0007669"/>
    <property type="project" value="InterPro"/>
</dbReference>
<dbReference type="SMART" id="SM00404">
    <property type="entry name" value="PTPc_motif"/>
    <property type="match status" value="1"/>
</dbReference>
<evidence type="ECO:0000313" key="6">
    <source>
        <dbReference type="Proteomes" id="UP000580250"/>
    </source>
</evidence>
<dbReference type="Proteomes" id="UP000580250">
    <property type="component" value="Unassembled WGS sequence"/>
</dbReference>
<dbReference type="PROSITE" id="PS00383">
    <property type="entry name" value="TYR_PHOSPHATASE_1"/>
    <property type="match status" value="1"/>
</dbReference>
<feature type="domain" description="Tyrosine-protein phosphatase" evidence="3">
    <location>
        <begin position="240"/>
        <end position="519"/>
    </location>
</feature>
<comment type="caution">
    <text evidence="5">The sequence shown here is derived from an EMBL/GenBank/DDBJ whole genome shotgun (WGS) entry which is preliminary data.</text>
</comment>
<dbReference type="InterPro" id="IPR029021">
    <property type="entry name" value="Prot-tyrosine_phosphatase-like"/>
</dbReference>
<dbReference type="PROSITE" id="PS50056">
    <property type="entry name" value="TYR_PHOSPHATASE_2"/>
    <property type="match status" value="1"/>
</dbReference>
<evidence type="ECO:0000259" key="4">
    <source>
        <dbReference type="PROSITE" id="PS50056"/>
    </source>
</evidence>
<keyword evidence="2" id="KW-0812">Transmembrane</keyword>
<dbReference type="AlphaFoldDB" id="A0A6V7X9A1"/>
<feature type="compositionally biased region" description="Polar residues" evidence="1">
    <location>
        <begin position="175"/>
        <end position="184"/>
    </location>
</feature>
<dbReference type="PANTHER" id="PTHR19134:SF449">
    <property type="entry name" value="TYROSINE-PROTEIN PHOSPHATASE 1"/>
    <property type="match status" value="1"/>
</dbReference>
<keyword evidence="2" id="KW-0472">Membrane</keyword>
<organism evidence="5 6">
    <name type="scientific">Meloidogyne enterolobii</name>
    <name type="common">Root-knot nematode worm</name>
    <name type="synonym">Meloidogyne mayaguensis</name>
    <dbReference type="NCBI Taxonomy" id="390850"/>
    <lineage>
        <taxon>Eukaryota</taxon>
        <taxon>Metazoa</taxon>
        <taxon>Ecdysozoa</taxon>
        <taxon>Nematoda</taxon>
        <taxon>Chromadorea</taxon>
        <taxon>Rhabditida</taxon>
        <taxon>Tylenchina</taxon>
        <taxon>Tylenchomorpha</taxon>
        <taxon>Tylenchoidea</taxon>
        <taxon>Meloidogynidae</taxon>
        <taxon>Meloidogyninae</taxon>
        <taxon>Meloidogyne</taxon>
    </lineage>
</organism>
<evidence type="ECO:0000313" key="5">
    <source>
        <dbReference type="EMBL" id="CAD2195874.1"/>
    </source>
</evidence>
<accession>A0A6V7X9A1</accession>
<protein>
    <submittedName>
        <fullName evidence="5">Uncharacterized protein</fullName>
    </submittedName>
</protein>
<dbReference type="SMART" id="SM00194">
    <property type="entry name" value="PTPc"/>
    <property type="match status" value="1"/>
</dbReference>
<name>A0A6V7X9A1_MELEN</name>
<feature type="transmembrane region" description="Helical" evidence="2">
    <location>
        <begin position="30"/>
        <end position="53"/>
    </location>
</feature>
<dbReference type="OrthoDB" id="8609993at2759"/>
<reference evidence="5 6" key="1">
    <citation type="submission" date="2020-08" db="EMBL/GenBank/DDBJ databases">
        <authorList>
            <person name="Koutsovoulos G."/>
            <person name="Danchin GJ E."/>
        </authorList>
    </citation>
    <scope>NUCLEOTIDE SEQUENCE [LARGE SCALE GENOMIC DNA]</scope>
</reference>
<feature type="region of interest" description="Disordered" evidence="1">
    <location>
        <begin position="155"/>
        <end position="184"/>
    </location>
</feature>
<dbReference type="Pfam" id="PF00102">
    <property type="entry name" value="Y_phosphatase"/>
    <property type="match status" value="1"/>
</dbReference>
<dbReference type="EMBL" id="CAJEWN010001252">
    <property type="protein sequence ID" value="CAD2195874.1"/>
    <property type="molecule type" value="Genomic_DNA"/>
</dbReference>
<proteinExistence type="predicted"/>
<dbReference type="PRINTS" id="PR00700">
    <property type="entry name" value="PRTYPHPHTASE"/>
</dbReference>
<feature type="region of interest" description="Disordered" evidence="1">
    <location>
        <begin position="99"/>
        <end position="129"/>
    </location>
</feature>
<keyword evidence="2" id="KW-1133">Transmembrane helix</keyword>
<evidence type="ECO:0000256" key="2">
    <source>
        <dbReference type="SAM" id="Phobius"/>
    </source>
</evidence>
<dbReference type="InterPro" id="IPR000387">
    <property type="entry name" value="Tyr_Pase_dom"/>
</dbReference>
<dbReference type="SUPFAM" id="SSF52799">
    <property type="entry name" value="(Phosphotyrosine protein) phosphatases II"/>
    <property type="match status" value="1"/>
</dbReference>
<evidence type="ECO:0000256" key="1">
    <source>
        <dbReference type="SAM" id="MobiDB-lite"/>
    </source>
</evidence>
<dbReference type="PANTHER" id="PTHR19134">
    <property type="entry name" value="RECEPTOR-TYPE TYROSINE-PROTEIN PHOSPHATASE"/>
    <property type="match status" value="1"/>
</dbReference>
<dbReference type="InterPro" id="IPR016130">
    <property type="entry name" value="Tyr_Pase_AS"/>
</dbReference>
<evidence type="ECO:0000259" key="3">
    <source>
        <dbReference type="PROSITE" id="PS50055"/>
    </source>
</evidence>
<sequence length="529" mass="60835">MLNKQQSKYLISPNCSSKNQQIFADLALKLLLLGLALVLSILIVTLLVLLFICKRKQKRQKRRLENQTEEGKKQPNFGDNFKSESFIVVGQKLTKSSQQNGFSATFSQPKQQNLNKEIENSPKTPSPLNASEYLDLEEERRNGPKSIIRLENCGDNLKTTKQKRNPNNRKDSIRPSITNSSSFVNTNGPLKITVNDDSGYEDSTLDPNDFKLINKESPLQMRRFQTNTMEKVLENENEKIYGEFECLGQQTMCTLRPRSTTAELPENIRKNRFYDILPFEFNRVKLKWANNAYGGTNGCSDYINASFIKTEESKINLSIPKYIAAQGPIGQSEAVDGRRVETVKDFWEMIWQENINCIVMLTQLSEGVKQKCAQYWPECPGESEQFGNDFTVQFYCVTEDDICIKRELWLHRKGEKDRKLFQWHFKEWRDASSPTDVENLLTFIEAIRESERKKPILVHCSAGVGRTGVYIALDILLDKLEKEQLIDVKETVSRLRSQRISMVNNAEQYVALYEAIAFAIRKKSRLSNG</sequence>
<dbReference type="InterPro" id="IPR050348">
    <property type="entry name" value="Protein-Tyr_Phosphatase"/>
</dbReference>
<dbReference type="PROSITE" id="PS50055">
    <property type="entry name" value="TYR_PHOSPHATASE_PTP"/>
    <property type="match status" value="1"/>
</dbReference>
<gene>
    <name evidence="5" type="ORF">MENT_LOCUS48991</name>
</gene>
<dbReference type="CDD" id="cd00047">
    <property type="entry name" value="PTPc"/>
    <property type="match status" value="1"/>
</dbReference>
<dbReference type="Gene3D" id="3.90.190.10">
    <property type="entry name" value="Protein tyrosine phosphatase superfamily"/>
    <property type="match status" value="1"/>
</dbReference>
<dbReference type="InterPro" id="IPR003595">
    <property type="entry name" value="Tyr_Pase_cat"/>
</dbReference>
<feature type="domain" description="Tyrosine specific protein phosphatases" evidence="4">
    <location>
        <begin position="441"/>
        <end position="510"/>
    </location>
</feature>
<dbReference type="InterPro" id="IPR000242">
    <property type="entry name" value="PTP_cat"/>
</dbReference>